<proteinExistence type="predicted"/>
<evidence type="ECO:0000256" key="8">
    <source>
        <dbReference type="ARBA" id="ARBA00022989"/>
    </source>
</evidence>
<evidence type="ECO:0000259" key="13">
    <source>
        <dbReference type="PROSITE" id="PS50885"/>
    </source>
</evidence>
<dbReference type="Pfam" id="PF00512">
    <property type="entry name" value="HisKA"/>
    <property type="match status" value="1"/>
</dbReference>
<dbReference type="CDD" id="cd00082">
    <property type="entry name" value="HisKA"/>
    <property type="match status" value="1"/>
</dbReference>
<protein>
    <recommendedName>
        <fullName evidence="3">histidine kinase</fullName>
        <ecNumber evidence="3">2.7.13.3</ecNumber>
    </recommendedName>
</protein>
<comment type="subcellular location">
    <subcellularLocation>
        <location evidence="2">Membrane</location>
    </subcellularLocation>
</comment>
<evidence type="ECO:0000256" key="6">
    <source>
        <dbReference type="ARBA" id="ARBA00022692"/>
    </source>
</evidence>
<dbReference type="Gene3D" id="1.10.287.130">
    <property type="match status" value="1"/>
</dbReference>
<keyword evidence="9" id="KW-0902">Two-component regulatory system</keyword>
<evidence type="ECO:0000256" key="3">
    <source>
        <dbReference type="ARBA" id="ARBA00012438"/>
    </source>
</evidence>
<keyword evidence="6 11" id="KW-0812">Transmembrane</keyword>
<gene>
    <name evidence="14" type="ORF">AABD74_16950</name>
</gene>
<dbReference type="EMBL" id="CP150845">
    <property type="protein sequence ID" value="WYZ18840.1"/>
    <property type="molecule type" value="Genomic_DNA"/>
</dbReference>
<keyword evidence="8 11" id="KW-1133">Transmembrane helix</keyword>
<evidence type="ECO:0000256" key="9">
    <source>
        <dbReference type="ARBA" id="ARBA00023012"/>
    </source>
</evidence>
<accession>A0ABZ2UC23</accession>
<dbReference type="SMART" id="SM00304">
    <property type="entry name" value="HAMP"/>
    <property type="match status" value="1"/>
</dbReference>
<feature type="domain" description="HAMP" evidence="13">
    <location>
        <begin position="178"/>
        <end position="231"/>
    </location>
</feature>
<sequence length="453" mass="52421">MTLKNRISLLVSLLFTILFGLASTVIFVLYSNFRKEEFRDRLEIKALSNIKLLVNVKEVDDQLLKIIDQNSINKLYDEKTLVFDSHFKLIYSSIDDAKINWSVEDLKYLKKHKTFFKQQGDYEVYGVFYDTKDKDFYALISATDDYGKRKLLFLRYTLIISYILFTCICWVLTSFMVKKAMNPLSLFHQKIKNINENNLDTRIASKSNKDEIDLIANEFNFMMDRIEVSYQKQKEFTAHASHELRTPLSRITAQIENTVADPATSVKGKTFLTTILSDINHLTELISSLLILSKIDNNKNNEDNEVHRMDEILFSAIENLKRSFPEFIILFEIEESDNLDTALEVKGNKNLLEIALINVLKNACVYSDNKQALVKISTQENHLVISVLNTGKTLTETEQKNLFQPFMRGKNSKGTSGFGLGLRIVNRILTLHKSYITYSIPNSKENLFQLFFH</sequence>
<dbReference type="InterPro" id="IPR050428">
    <property type="entry name" value="TCS_sensor_his_kinase"/>
</dbReference>
<evidence type="ECO:0000256" key="7">
    <source>
        <dbReference type="ARBA" id="ARBA00022777"/>
    </source>
</evidence>
<evidence type="ECO:0000313" key="15">
    <source>
        <dbReference type="Proteomes" id="UP001623852"/>
    </source>
</evidence>
<dbReference type="InterPro" id="IPR003594">
    <property type="entry name" value="HATPase_dom"/>
</dbReference>
<evidence type="ECO:0000256" key="5">
    <source>
        <dbReference type="ARBA" id="ARBA00022679"/>
    </source>
</evidence>
<evidence type="ECO:0000256" key="11">
    <source>
        <dbReference type="SAM" id="Phobius"/>
    </source>
</evidence>
<feature type="transmembrane region" description="Helical" evidence="11">
    <location>
        <begin position="6"/>
        <end position="30"/>
    </location>
</feature>
<dbReference type="SUPFAM" id="SSF47384">
    <property type="entry name" value="Homodimeric domain of signal transducing histidine kinase"/>
    <property type="match status" value="1"/>
</dbReference>
<keyword evidence="7 14" id="KW-0418">Kinase</keyword>
<keyword evidence="15" id="KW-1185">Reference proteome</keyword>
<comment type="catalytic activity">
    <reaction evidence="1">
        <text>ATP + protein L-histidine = ADP + protein N-phospho-L-histidine.</text>
        <dbReference type="EC" id="2.7.13.3"/>
    </reaction>
</comment>
<dbReference type="InterPro" id="IPR004358">
    <property type="entry name" value="Sig_transdc_His_kin-like_C"/>
</dbReference>
<dbReference type="SMART" id="SM00387">
    <property type="entry name" value="HATPase_c"/>
    <property type="match status" value="1"/>
</dbReference>
<dbReference type="Pfam" id="PF00672">
    <property type="entry name" value="HAMP"/>
    <property type="match status" value="1"/>
</dbReference>
<dbReference type="InterPro" id="IPR003660">
    <property type="entry name" value="HAMP_dom"/>
</dbReference>
<evidence type="ECO:0000256" key="4">
    <source>
        <dbReference type="ARBA" id="ARBA00022553"/>
    </source>
</evidence>
<dbReference type="InterPro" id="IPR003661">
    <property type="entry name" value="HisK_dim/P_dom"/>
</dbReference>
<feature type="domain" description="Histidine kinase" evidence="12">
    <location>
        <begin position="239"/>
        <end position="453"/>
    </location>
</feature>
<dbReference type="RefSeq" id="WP_406843655.1">
    <property type="nucleotide sequence ID" value="NZ_CP150845.1"/>
</dbReference>
<dbReference type="PRINTS" id="PR00344">
    <property type="entry name" value="BCTRLSENSOR"/>
</dbReference>
<evidence type="ECO:0000313" key="14">
    <source>
        <dbReference type="EMBL" id="WYZ18840.1"/>
    </source>
</evidence>
<dbReference type="PANTHER" id="PTHR45436">
    <property type="entry name" value="SENSOR HISTIDINE KINASE YKOH"/>
    <property type="match status" value="1"/>
</dbReference>
<dbReference type="InterPro" id="IPR036890">
    <property type="entry name" value="HATPase_C_sf"/>
</dbReference>
<dbReference type="SMART" id="SM00388">
    <property type="entry name" value="HisKA"/>
    <property type="match status" value="1"/>
</dbReference>
<dbReference type="EC" id="2.7.13.3" evidence="3"/>
<dbReference type="Proteomes" id="UP001623852">
    <property type="component" value="Chromosome"/>
</dbReference>
<dbReference type="InterPro" id="IPR005467">
    <property type="entry name" value="His_kinase_dom"/>
</dbReference>
<reference evidence="14 15" key="1">
    <citation type="submission" date="2024-03" db="EMBL/GenBank/DDBJ databases">
        <title>Flavobacterium soyae.</title>
        <authorList>
            <person name="Zheng W."/>
        </authorList>
    </citation>
    <scope>NUCLEOTIDE SEQUENCE [LARGE SCALE GENOMIC DNA]</scope>
    <source>
        <strain evidence="14 15">55</strain>
    </source>
</reference>
<dbReference type="PROSITE" id="PS50885">
    <property type="entry name" value="HAMP"/>
    <property type="match status" value="1"/>
</dbReference>
<dbReference type="CDD" id="cd06225">
    <property type="entry name" value="HAMP"/>
    <property type="match status" value="1"/>
</dbReference>
<evidence type="ECO:0000256" key="1">
    <source>
        <dbReference type="ARBA" id="ARBA00000085"/>
    </source>
</evidence>
<keyword evidence="5" id="KW-0808">Transferase</keyword>
<evidence type="ECO:0000256" key="10">
    <source>
        <dbReference type="ARBA" id="ARBA00023136"/>
    </source>
</evidence>
<keyword evidence="10 11" id="KW-0472">Membrane</keyword>
<name>A0ABZ2UC23_9FLAO</name>
<dbReference type="Gene3D" id="3.30.565.10">
    <property type="entry name" value="Histidine kinase-like ATPase, C-terminal domain"/>
    <property type="match status" value="1"/>
</dbReference>
<feature type="transmembrane region" description="Helical" evidence="11">
    <location>
        <begin position="156"/>
        <end position="177"/>
    </location>
</feature>
<dbReference type="PANTHER" id="PTHR45436:SF5">
    <property type="entry name" value="SENSOR HISTIDINE KINASE TRCS"/>
    <property type="match status" value="1"/>
</dbReference>
<dbReference type="PROSITE" id="PS50109">
    <property type="entry name" value="HIS_KIN"/>
    <property type="match status" value="1"/>
</dbReference>
<keyword evidence="4" id="KW-0597">Phosphoprotein</keyword>
<evidence type="ECO:0000259" key="12">
    <source>
        <dbReference type="PROSITE" id="PS50109"/>
    </source>
</evidence>
<dbReference type="SUPFAM" id="SSF158472">
    <property type="entry name" value="HAMP domain-like"/>
    <property type="match status" value="1"/>
</dbReference>
<dbReference type="GO" id="GO:0016301">
    <property type="term" value="F:kinase activity"/>
    <property type="evidence" value="ECO:0007669"/>
    <property type="project" value="UniProtKB-KW"/>
</dbReference>
<organism evidence="14 15">
    <name type="scientific">Flavobacterium soyae</name>
    <dbReference type="NCBI Taxonomy" id="2903098"/>
    <lineage>
        <taxon>Bacteria</taxon>
        <taxon>Pseudomonadati</taxon>
        <taxon>Bacteroidota</taxon>
        <taxon>Flavobacteriia</taxon>
        <taxon>Flavobacteriales</taxon>
        <taxon>Flavobacteriaceae</taxon>
        <taxon>Flavobacterium</taxon>
    </lineage>
</organism>
<evidence type="ECO:0000256" key="2">
    <source>
        <dbReference type="ARBA" id="ARBA00004370"/>
    </source>
</evidence>
<dbReference type="SUPFAM" id="SSF55874">
    <property type="entry name" value="ATPase domain of HSP90 chaperone/DNA topoisomerase II/histidine kinase"/>
    <property type="match status" value="1"/>
</dbReference>
<dbReference type="Pfam" id="PF02518">
    <property type="entry name" value="HATPase_c"/>
    <property type="match status" value="1"/>
</dbReference>
<dbReference type="InterPro" id="IPR036097">
    <property type="entry name" value="HisK_dim/P_sf"/>
</dbReference>
<dbReference type="Gene3D" id="6.10.340.10">
    <property type="match status" value="1"/>
</dbReference>